<sequence length="524" mass="59759">MNLKKIYSISFIIPAIAIFFIALIPTLKYGWPLSWDIIYHVQYAKIYTQYGFVLTDPLLNAPYGQNINYPPIFHFLIAGLGTLLKIDYFQIARFMQPFLAMFIVLSTSYVANKFYGKIAGISTGFLIISSYLISRIILPLPENLALIFLPLAVYFYYKSLEEGVLKYALIAGFIFILTLLTHLVAPEVLLLVVTLFTILTLILNRDISVLKNYGVFLSFSLILLITGLIALLLLKPDLFSSITHQGLALVSSGIRLNYNQPMGALAYIKNIGVLVLIFAVIGGIFALKKIERKHIFIFIWILAMFLLSNAYWFGINTVTYRVLIYLLIPLSILGGFGLSQVYYKLKYYNIFSSRPFRSLFLISIFALSTFLGVLTVEDPEIAIFGSTTKFGYIQISPPGDSEIDMAKWFDENGNKSRSVLVSNIYAGYFLATESEMPIHFKFENFNNSTPKSVFEKEKIGYIVYDKRLTFTSENKTIDMKLAYSLFGPLYYFNKDIHTHINEIIPDYAKVVYENDDFIICQVEY</sequence>
<proteinExistence type="predicted"/>
<comment type="caution">
    <text evidence="2">The sequence shown here is derived from an EMBL/GenBank/DDBJ whole genome shotgun (WGS) entry which is preliminary data.</text>
</comment>
<reference evidence="2" key="1">
    <citation type="submission" date="2022-12" db="EMBL/GenBank/DDBJ databases">
        <title>Reclassification of two methanogenic archaea species isolated from the Kolyma lowland permafrost.</title>
        <authorList>
            <person name="Trubitsyn V.E."/>
            <person name="Rivkina E.M."/>
            <person name="Shcherbakova V.A."/>
        </authorList>
    </citation>
    <scope>NUCLEOTIDE SEQUENCE</scope>
    <source>
        <strain evidence="2">M2</strain>
        <strain evidence="3">MK4</strain>
    </source>
</reference>
<feature type="transmembrane region" description="Helical" evidence="1">
    <location>
        <begin position="169"/>
        <end position="202"/>
    </location>
</feature>
<protein>
    <submittedName>
        <fullName evidence="2">Uncharacterized protein</fullName>
    </submittedName>
</protein>
<keyword evidence="1" id="KW-0812">Transmembrane</keyword>
<dbReference type="EMBL" id="JAPVES010000025">
    <property type="protein sequence ID" value="MCZ3371538.1"/>
    <property type="molecule type" value="Genomic_DNA"/>
</dbReference>
<keyword evidence="1" id="KW-1133">Transmembrane helix</keyword>
<organism evidence="2 4">
    <name type="scientific">Methanobacterium veterum</name>
    <dbReference type="NCBI Taxonomy" id="408577"/>
    <lineage>
        <taxon>Archaea</taxon>
        <taxon>Methanobacteriati</taxon>
        <taxon>Methanobacteriota</taxon>
        <taxon>Methanomada group</taxon>
        <taxon>Methanobacteria</taxon>
        <taxon>Methanobacteriales</taxon>
        <taxon>Methanobacteriaceae</taxon>
        <taxon>Methanobacterium</taxon>
    </lineage>
</organism>
<name>A0A9E4ZZS6_9EURY</name>
<keyword evidence="4" id="KW-1185">Reference proteome</keyword>
<feature type="transmembrane region" description="Helical" evidence="1">
    <location>
        <begin position="214"/>
        <end position="234"/>
    </location>
</feature>
<dbReference type="Proteomes" id="UP001074446">
    <property type="component" value="Unassembled WGS sequence"/>
</dbReference>
<evidence type="ECO:0000313" key="3">
    <source>
        <dbReference type="EMBL" id="MCZ3371538.1"/>
    </source>
</evidence>
<evidence type="ECO:0000256" key="1">
    <source>
        <dbReference type="SAM" id="Phobius"/>
    </source>
</evidence>
<gene>
    <name evidence="3" type="ORF">O3H35_02730</name>
    <name evidence="2" type="ORF">O3H54_10115</name>
</gene>
<feature type="transmembrane region" description="Helical" evidence="1">
    <location>
        <begin position="7"/>
        <end position="27"/>
    </location>
</feature>
<feature type="transmembrane region" description="Helical" evidence="1">
    <location>
        <begin position="318"/>
        <end position="338"/>
    </location>
</feature>
<feature type="transmembrane region" description="Helical" evidence="1">
    <location>
        <begin position="140"/>
        <end position="157"/>
    </location>
</feature>
<dbReference type="Proteomes" id="UP001068021">
    <property type="component" value="Unassembled WGS sequence"/>
</dbReference>
<feature type="transmembrane region" description="Helical" evidence="1">
    <location>
        <begin position="294"/>
        <end position="312"/>
    </location>
</feature>
<feature type="transmembrane region" description="Helical" evidence="1">
    <location>
        <begin position="266"/>
        <end position="287"/>
    </location>
</feature>
<keyword evidence="1" id="KW-0472">Membrane</keyword>
<accession>A0A9E4ZZS6</accession>
<dbReference type="RefSeq" id="WP_048082156.1">
    <property type="nucleotide sequence ID" value="NZ_JAPVER010000020.1"/>
</dbReference>
<dbReference type="AlphaFoldDB" id="A0A9E4ZZS6"/>
<evidence type="ECO:0000313" key="2">
    <source>
        <dbReference type="EMBL" id="MCZ3366234.1"/>
    </source>
</evidence>
<feature type="transmembrane region" description="Helical" evidence="1">
    <location>
        <begin position="359"/>
        <end position="376"/>
    </location>
</feature>
<feature type="transmembrane region" description="Helical" evidence="1">
    <location>
        <begin position="91"/>
        <end position="109"/>
    </location>
</feature>
<dbReference type="EMBL" id="JAPVER010000020">
    <property type="protein sequence ID" value="MCZ3366234.1"/>
    <property type="molecule type" value="Genomic_DNA"/>
</dbReference>
<evidence type="ECO:0000313" key="4">
    <source>
        <dbReference type="Proteomes" id="UP001068021"/>
    </source>
</evidence>